<dbReference type="AlphaFoldDB" id="A0A2W5ABJ2"/>
<evidence type="ECO:0000313" key="1">
    <source>
        <dbReference type="EMBL" id="PZO91944.1"/>
    </source>
</evidence>
<dbReference type="InterPro" id="IPR008000">
    <property type="entry name" value="Rham/fucose_mutarotase"/>
</dbReference>
<organism evidence="1 2">
    <name type="scientific">Sphingomonas sanxanigenens</name>
    <dbReference type="NCBI Taxonomy" id="397260"/>
    <lineage>
        <taxon>Bacteria</taxon>
        <taxon>Pseudomonadati</taxon>
        <taxon>Pseudomonadota</taxon>
        <taxon>Alphaproteobacteria</taxon>
        <taxon>Sphingomonadales</taxon>
        <taxon>Sphingomonadaceae</taxon>
        <taxon>Sphingomonas</taxon>
    </lineage>
</organism>
<dbReference type="PANTHER" id="PTHR43239:SF1">
    <property type="entry name" value="UPF0734 PROTEIN DDB_G0273871_DDB_G0273177"/>
    <property type="match status" value="1"/>
</dbReference>
<dbReference type="Pfam" id="PF05336">
    <property type="entry name" value="rhaM"/>
    <property type="match status" value="1"/>
</dbReference>
<dbReference type="InterPro" id="IPR052996">
    <property type="entry name" value="Carb_Metab_Mutarotase"/>
</dbReference>
<dbReference type="PANTHER" id="PTHR43239">
    <property type="entry name" value="UPF0734 PROTEIN DDB_G0273871/DDB_G0273177"/>
    <property type="match status" value="1"/>
</dbReference>
<dbReference type="EMBL" id="QFNN01000003">
    <property type="protein sequence ID" value="PZO91944.1"/>
    <property type="molecule type" value="Genomic_DNA"/>
</dbReference>
<name>A0A2W5ABJ2_9SPHN</name>
<dbReference type="Gene3D" id="3.30.70.100">
    <property type="match status" value="1"/>
</dbReference>
<dbReference type="InterPro" id="IPR011008">
    <property type="entry name" value="Dimeric_a/b-barrel"/>
</dbReference>
<comment type="caution">
    <text evidence="1">The sequence shown here is derived from an EMBL/GenBank/DDBJ whole genome shotgun (WGS) entry which is preliminary data.</text>
</comment>
<proteinExistence type="predicted"/>
<reference evidence="1 2" key="1">
    <citation type="submission" date="2017-08" db="EMBL/GenBank/DDBJ databases">
        <title>Infants hospitalized years apart are colonized by the same room-sourced microbial strains.</title>
        <authorList>
            <person name="Brooks B."/>
            <person name="Olm M.R."/>
            <person name="Firek B.A."/>
            <person name="Baker R."/>
            <person name="Thomas B.C."/>
            <person name="Morowitz M.J."/>
            <person name="Banfield J.F."/>
        </authorList>
    </citation>
    <scope>NUCLEOTIDE SEQUENCE [LARGE SCALE GENOMIC DNA]</scope>
    <source>
        <strain evidence="1">S2_018_000_R2_101</strain>
    </source>
</reference>
<sequence>MRRIVRALDLRNDADLIAEYRARHRPGAVWIEVLDHIRAQGVHTMEIWQVADRLVMIADVSDDFPRAIEEPARITEWERLMDRFQKRLPGSASDEKWIEMERIFALDPEI</sequence>
<dbReference type="Proteomes" id="UP000249066">
    <property type="component" value="Unassembled WGS sequence"/>
</dbReference>
<dbReference type="GO" id="GO:0016857">
    <property type="term" value="F:racemase and epimerase activity, acting on carbohydrates and derivatives"/>
    <property type="evidence" value="ECO:0007669"/>
    <property type="project" value="InterPro"/>
</dbReference>
<evidence type="ECO:0000313" key="2">
    <source>
        <dbReference type="Proteomes" id="UP000249066"/>
    </source>
</evidence>
<gene>
    <name evidence="1" type="ORF">DI623_01680</name>
</gene>
<accession>A0A2W5ABJ2</accession>
<protein>
    <submittedName>
        <fullName evidence="1">L-fucose mutarotase</fullName>
    </submittedName>
</protein>
<dbReference type="SUPFAM" id="SSF54909">
    <property type="entry name" value="Dimeric alpha+beta barrel"/>
    <property type="match status" value="1"/>
</dbReference>